<protein>
    <recommendedName>
        <fullName evidence="7">Peptidase C1A propeptide domain-containing protein</fullName>
    </recommendedName>
</protein>
<gene>
    <name evidence="8" type="ORF">BEMITA_LOCUS1823</name>
</gene>
<feature type="chain" id="PRO_5040317427" description="Peptidase C1A propeptide domain-containing protein" evidence="6">
    <location>
        <begin position="29"/>
        <end position="130"/>
    </location>
</feature>
<feature type="signal peptide" evidence="6">
    <location>
        <begin position="1"/>
        <end position="28"/>
    </location>
</feature>
<proteinExistence type="predicted"/>
<dbReference type="AlphaFoldDB" id="A0A9P0A1U6"/>
<evidence type="ECO:0000256" key="2">
    <source>
        <dbReference type="ARBA" id="ARBA00022729"/>
    </source>
</evidence>
<dbReference type="GO" id="GO:0006508">
    <property type="term" value="P:proteolysis"/>
    <property type="evidence" value="ECO:0007669"/>
    <property type="project" value="UniProtKB-KW"/>
</dbReference>
<keyword evidence="2 6" id="KW-0732">Signal</keyword>
<accession>A0A9P0A1U6</accession>
<sequence>MYPTGRVIVPRLCVFFMIAQTFVEQGTAFLSDESINRINSAQNSWKAGRNYDLNSEEKIMRLLDKLDEKNLDEADELPLKTKDPAWPSDEEIPKTFDARKKWGKICPQISDIQDQGNCGSSWVSWVFNTS</sequence>
<feature type="domain" description="Peptidase C1A propeptide" evidence="7">
    <location>
        <begin position="30"/>
        <end position="63"/>
    </location>
</feature>
<organism evidence="8 9">
    <name type="scientific">Bemisia tabaci</name>
    <name type="common">Sweetpotato whitefly</name>
    <name type="synonym">Aleurodes tabaci</name>
    <dbReference type="NCBI Taxonomy" id="7038"/>
    <lineage>
        <taxon>Eukaryota</taxon>
        <taxon>Metazoa</taxon>
        <taxon>Ecdysozoa</taxon>
        <taxon>Arthropoda</taxon>
        <taxon>Hexapoda</taxon>
        <taxon>Insecta</taxon>
        <taxon>Pterygota</taxon>
        <taxon>Neoptera</taxon>
        <taxon>Paraneoptera</taxon>
        <taxon>Hemiptera</taxon>
        <taxon>Sternorrhyncha</taxon>
        <taxon>Aleyrodoidea</taxon>
        <taxon>Aleyrodidae</taxon>
        <taxon>Aleyrodinae</taxon>
        <taxon>Bemisia</taxon>
    </lineage>
</organism>
<evidence type="ECO:0000256" key="6">
    <source>
        <dbReference type="SAM" id="SignalP"/>
    </source>
</evidence>
<evidence type="ECO:0000259" key="7">
    <source>
        <dbReference type="Pfam" id="PF08127"/>
    </source>
</evidence>
<dbReference type="GO" id="GO:0004197">
    <property type="term" value="F:cysteine-type endopeptidase activity"/>
    <property type="evidence" value="ECO:0007669"/>
    <property type="project" value="InterPro"/>
</dbReference>
<evidence type="ECO:0000256" key="1">
    <source>
        <dbReference type="ARBA" id="ARBA00022670"/>
    </source>
</evidence>
<dbReference type="Proteomes" id="UP001152759">
    <property type="component" value="Chromosome 1"/>
</dbReference>
<evidence type="ECO:0000313" key="9">
    <source>
        <dbReference type="Proteomes" id="UP001152759"/>
    </source>
</evidence>
<evidence type="ECO:0000313" key="8">
    <source>
        <dbReference type="EMBL" id="CAH0382266.1"/>
    </source>
</evidence>
<keyword evidence="4" id="KW-0788">Thiol protease</keyword>
<keyword evidence="9" id="KW-1185">Reference proteome</keyword>
<keyword evidence="3" id="KW-0378">Hydrolase</keyword>
<dbReference type="InterPro" id="IPR038765">
    <property type="entry name" value="Papain-like_cys_pep_sf"/>
</dbReference>
<evidence type="ECO:0000256" key="5">
    <source>
        <dbReference type="ARBA" id="ARBA00023157"/>
    </source>
</evidence>
<keyword evidence="5" id="KW-1015">Disulfide bond</keyword>
<dbReference type="Gene3D" id="3.90.70.10">
    <property type="entry name" value="Cysteine proteinases"/>
    <property type="match status" value="1"/>
</dbReference>
<dbReference type="InterPro" id="IPR012599">
    <property type="entry name" value="Propeptide_C1A"/>
</dbReference>
<reference evidence="8" key="1">
    <citation type="submission" date="2021-12" db="EMBL/GenBank/DDBJ databases">
        <authorList>
            <person name="King R."/>
        </authorList>
    </citation>
    <scope>NUCLEOTIDE SEQUENCE</scope>
</reference>
<evidence type="ECO:0000256" key="3">
    <source>
        <dbReference type="ARBA" id="ARBA00022801"/>
    </source>
</evidence>
<name>A0A9P0A1U6_BEMTA</name>
<evidence type="ECO:0000256" key="4">
    <source>
        <dbReference type="ARBA" id="ARBA00022807"/>
    </source>
</evidence>
<dbReference type="SUPFAM" id="SSF54001">
    <property type="entry name" value="Cysteine proteinases"/>
    <property type="match status" value="1"/>
</dbReference>
<dbReference type="EMBL" id="OU963862">
    <property type="protein sequence ID" value="CAH0382266.1"/>
    <property type="molecule type" value="Genomic_DNA"/>
</dbReference>
<keyword evidence="1" id="KW-0645">Protease</keyword>
<dbReference type="Pfam" id="PF08127">
    <property type="entry name" value="Propeptide_C1"/>
    <property type="match status" value="1"/>
</dbReference>